<dbReference type="PANTHER" id="PTHR31630">
    <property type="entry name" value="PHYTANOYL-COA DIOXYGENASE-RELATED-RELATED"/>
    <property type="match status" value="1"/>
</dbReference>
<evidence type="ECO:0000313" key="3">
    <source>
        <dbReference type="Proteomes" id="UP001152797"/>
    </source>
</evidence>
<organism evidence="1">
    <name type="scientific">Cladocopium goreaui</name>
    <dbReference type="NCBI Taxonomy" id="2562237"/>
    <lineage>
        <taxon>Eukaryota</taxon>
        <taxon>Sar</taxon>
        <taxon>Alveolata</taxon>
        <taxon>Dinophyceae</taxon>
        <taxon>Suessiales</taxon>
        <taxon>Symbiodiniaceae</taxon>
        <taxon>Cladocopium</taxon>
    </lineage>
</organism>
<dbReference type="EMBL" id="CAMXCT010001359">
    <property type="protein sequence ID" value="CAI3989358.1"/>
    <property type="molecule type" value="Genomic_DNA"/>
</dbReference>
<keyword evidence="2" id="KW-0223">Dioxygenase</keyword>
<dbReference type="GO" id="GO:0051213">
    <property type="term" value="F:dioxygenase activity"/>
    <property type="evidence" value="ECO:0007669"/>
    <property type="project" value="UniProtKB-KW"/>
</dbReference>
<protein>
    <submittedName>
        <fullName evidence="2">Phytanoyl-CoA dioxygenase</fullName>
    </submittedName>
</protein>
<dbReference type="Proteomes" id="UP001152797">
    <property type="component" value="Unassembled WGS sequence"/>
</dbReference>
<name>A0A9P1FUX7_9DINO</name>
<dbReference type="Gene3D" id="2.60.120.620">
    <property type="entry name" value="q2cbj1_9rhob like domain"/>
    <property type="match status" value="1"/>
</dbReference>
<keyword evidence="2" id="KW-0560">Oxidoreductase</keyword>
<sequence>MAPDWPPSPRDFDGSAYVFAPDDEAGYAQHFREHGFVVVDDILEPEQVKATIEEIWSNRSLLGGHDGLDPQEPRSWDAWPGGARNFLDSLSPLEEVETWRNRVNCKVNRVFDVLWEGLPEILSDEDSPDHGTGATSSSLVMSVDRVGLMRPTKMKHGGRLIERPDWRTSRNWLHWDQNPWSSPDFQAMQGLLSLEGSRSSGGFVTVVGFQEHFARWAQEHPEGSIPKRTRDMIPFPVPLDDEMQGRRSKILVPSGALLVWDSRLPHENFPNEGEDWRIVQYVTCKRLSSADLEARAKAWQVGLKTGLIPLAFAERFSTLEQIRLGMFLAPHSDGLTLALSAAAALVPEQLEAAEKLRRAYRLKQTAELPEQLKEAMALFREAFKVTPALQEVLQWVAKAESSYLPFWIL</sequence>
<dbReference type="PANTHER" id="PTHR31630:SF10">
    <property type="entry name" value="PHYTANOYL-COA DIOXYGENASE"/>
    <property type="match status" value="1"/>
</dbReference>
<dbReference type="EMBL" id="CAMXCT030001359">
    <property type="protein sequence ID" value="CAL4776670.1"/>
    <property type="molecule type" value="Genomic_DNA"/>
</dbReference>
<reference evidence="1" key="1">
    <citation type="submission" date="2022-10" db="EMBL/GenBank/DDBJ databases">
        <authorList>
            <person name="Chen Y."/>
            <person name="Dougan E. K."/>
            <person name="Chan C."/>
            <person name="Rhodes N."/>
            <person name="Thang M."/>
        </authorList>
    </citation>
    <scope>NUCLEOTIDE SEQUENCE</scope>
</reference>
<dbReference type="EMBL" id="CAMXCT020001359">
    <property type="protein sequence ID" value="CAL1142733.1"/>
    <property type="molecule type" value="Genomic_DNA"/>
</dbReference>
<evidence type="ECO:0000313" key="1">
    <source>
        <dbReference type="EMBL" id="CAI3989358.1"/>
    </source>
</evidence>
<dbReference type="OrthoDB" id="445007at2759"/>
<evidence type="ECO:0000313" key="2">
    <source>
        <dbReference type="EMBL" id="CAL4776670.1"/>
    </source>
</evidence>
<accession>A0A9P1FUX7</accession>
<keyword evidence="3" id="KW-1185">Reference proteome</keyword>
<gene>
    <name evidence="1" type="ORF">C1SCF055_LOCUS16439</name>
</gene>
<dbReference type="AlphaFoldDB" id="A0A9P1FUX7"/>
<proteinExistence type="predicted"/>
<reference evidence="2 3" key="2">
    <citation type="submission" date="2024-05" db="EMBL/GenBank/DDBJ databases">
        <authorList>
            <person name="Chen Y."/>
            <person name="Shah S."/>
            <person name="Dougan E. K."/>
            <person name="Thang M."/>
            <person name="Chan C."/>
        </authorList>
    </citation>
    <scope>NUCLEOTIDE SEQUENCE [LARGE SCALE GENOMIC DNA]</scope>
</reference>
<comment type="caution">
    <text evidence="1">The sequence shown here is derived from an EMBL/GenBank/DDBJ whole genome shotgun (WGS) entry which is preliminary data.</text>
</comment>
<dbReference type="SUPFAM" id="SSF51197">
    <property type="entry name" value="Clavaminate synthase-like"/>
    <property type="match status" value="1"/>
</dbReference>